<name>A0A511N7P8_DEIC1</name>
<dbReference type="InterPro" id="IPR011060">
    <property type="entry name" value="RibuloseP-bd_barrel"/>
</dbReference>
<evidence type="ECO:0000256" key="5">
    <source>
        <dbReference type="ARBA" id="ARBA00023239"/>
    </source>
</evidence>
<dbReference type="PANTHER" id="PTHR43375:SF1">
    <property type="entry name" value="OROTIDINE 5'-PHOSPHATE DECARBOXYLASE"/>
    <property type="match status" value="1"/>
</dbReference>
<comment type="caution">
    <text evidence="9">The sequence shown here is derived from an EMBL/GenBank/DDBJ whole genome shotgun (WGS) entry which is preliminary data.</text>
</comment>
<dbReference type="InterPro" id="IPR013785">
    <property type="entry name" value="Aldolase_TIM"/>
</dbReference>
<dbReference type="InterPro" id="IPR001754">
    <property type="entry name" value="OMPdeCOase_dom"/>
</dbReference>
<comment type="catalytic activity">
    <reaction evidence="6 7">
        <text>orotidine 5'-phosphate + H(+) = UMP + CO2</text>
        <dbReference type="Rhea" id="RHEA:11596"/>
        <dbReference type="ChEBI" id="CHEBI:15378"/>
        <dbReference type="ChEBI" id="CHEBI:16526"/>
        <dbReference type="ChEBI" id="CHEBI:57538"/>
        <dbReference type="ChEBI" id="CHEBI:57865"/>
        <dbReference type="EC" id="4.1.1.23"/>
    </reaction>
</comment>
<dbReference type="CDD" id="cd04725">
    <property type="entry name" value="OMP_decarboxylase_like"/>
    <property type="match status" value="1"/>
</dbReference>
<dbReference type="EMBL" id="BJXB01000025">
    <property type="protein sequence ID" value="GEM48865.1"/>
    <property type="molecule type" value="Genomic_DNA"/>
</dbReference>
<dbReference type="EC" id="4.1.1.23" evidence="7"/>
<organism evidence="9 10">
    <name type="scientific">Deinococcus cellulosilyticus (strain DSM 18568 / NBRC 106333 / KACC 11606 / 5516J-15)</name>
    <dbReference type="NCBI Taxonomy" id="1223518"/>
    <lineage>
        <taxon>Bacteria</taxon>
        <taxon>Thermotogati</taxon>
        <taxon>Deinococcota</taxon>
        <taxon>Deinococci</taxon>
        <taxon>Deinococcales</taxon>
        <taxon>Deinococcaceae</taxon>
        <taxon>Deinococcus</taxon>
    </lineage>
</organism>
<dbReference type="InterPro" id="IPR011995">
    <property type="entry name" value="OMPdecase_type-2"/>
</dbReference>
<gene>
    <name evidence="7 9" type="primary">pyrF</name>
    <name evidence="9" type="ORF">DC3_45000</name>
</gene>
<protein>
    <recommendedName>
        <fullName evidence="7">Orotidine 5'-phosphate decarboxylase</fullName>
        <ecNumber evidence="7">4.1.1.23</ecNumber>
    </recommendedName>
    <alternativeName>
        <fullName evidence="7">OMP decarboxylase</fullName>
        <shortName evidence="7">OMPDCase</shortName>
        <shortName evidence="7">OMPdecase</shortName>
    </alternativeName>
</protein>
<dbReference type="Pfam" id="PF00215">
    <property type="entry name" value="OMPdecase"/>
    <property type="match status" value="1"/>
</dbReference>
<feature type="domain" description="Orotidine 5'-phosphate decarboxylase" evidence="8">
    <location>
        <begin position="16"/>
        <end position="256"/>
    </location>
</feature>
<evidence type="ECO:0000259" key="8">
    <source>
        <dbReference type="SMART" id="SM00934"/>
    </source>
</evidence>
<dbReference type="PANTHER" id="PTHR43375">
    <property type="entry name" value="OROTIDINE 5'-PHOSPHATE DECARBOXYLASE"/>
    <property type="match status" value="1"/>
</dbReference>
<evidence type="ECO:0000256" key="3">
    <source>
        <dbReference type="ARBA" id="ARBA00022793"/>
    </source>
</evidence>
<dbReference type="OrthoDB" id="9808470at2"/>
<evidence type="ECO:0000256" key="2">
    <source>
        <dbReference type="ARBA" id="ARBA00008847"/>
    </source>
</evidence>
<keyword evidence="10" id="KW-1185">Reference proteome</keyword>
<dbReference type="Proteomes" id="UP000321306">
    <property type="component" value="Unassembled WGS sequence"/>
</dbReference>
<dbReference type="AlphaFoldDB" id="A0A511N7P8"/>
<evidence type="ECO:0000256" key="6">
    <source>
        <dbReference type="ARBA" id="ARBA00049157"/>
    </source>
</evidence>
<dbReference type="SUPFAM" id="SSF51366">
    <property type="entry name" value="Ribulose-phoshate binding barrel"/>
    <property type="match status" value="1"/>
</dbReference>
<dbReference type="Gene3D" id="3.20.20.70">
    <property type="entry name" value="Aldolase class I"/>
    <property type="match status" value="1"/>
</dbReference>
<comment type="similarity">
    <text evidence="2 7">Belongs to the OMP decarboxylase family. Type 2 subfamily.</text>
</comment>
<dbReference type="PROSITE" id="PS00156">
    <property type="entry name" value="OMPDECASE"/>
    <property type="match status" value="1"/>
</dbReference>
<evidence type="ECO:0000256" key="1">
    <source>
        <dbReference type="ARBA" id="ARBA00004861"/>
    </source>
</evidence>
<accession>A0A511N7P8</accession>
<evidence type="ECO:0000256" key="4">
    <source>
        <dbReference type="ARBA" id="ARBA00022975"/>
    </source>
</evidence>
<dbReference type="UniPathway" id="UPA00070">
    <property type="reaction ID" value="UER00120"/>
</dbReference>
<evidence type="ECO:0000256" key="7">
    <source>
        <dbReference type="HAMAP-Rule" id="MF_01215"/>
    </source>
</evidence>
<dbReference type="RefSeq" id="WP_146888360.1">
    <property type="nucleotide sequence ID" value="NZ_BJXB01000025.1"/>
</dbReference>
<keyword evidence="4 7" id="KW-0665">Pyrimidine biosynthesis</keyword>
<feature type="active site" description="Proton donor" evidence="7">
    <location>
        <position position="89"/>
    </location>
</feature>
<keyword evidence="3 7" id="KW-0210">Decarboxylase</keyword>
<dbReference type="InterPro" id="IPR018089">
    <property type="entry name" value="OMPdecase_AS"/>
</dbReference>
<dbReference type="GO" id="GO:0044205">
    <property type="term" value="P:'de novo' UMP biosynthetic process"/>
    <property type="evidence" value="ECO:0007669"/>
    <property type="project" value="UniProtKB-UniRule"/>
</dbReference>
<dbReference type="SMART" id="SM00934">
    <property type="entry name" value="OMPdecase"/>
    <property type="match status" value="1"/>
</dbReference>
<evidence type="ECO:0000313" key="10">
    <source>
        <dbReference type="Proteomes" id="UP000321306"/>
    </source>
</evidence>
<reference evidence="9 10" key="1">
    <citation type="submission" date="2019-07" db="EMBL/GenBank/DDBJ databases">
        <title>Whole genome shotgun sequence of Deinococcus cellulosilyticus NBRC 106333.</title>
        <authorList>
            <person name="Hosoyama A."/>
            <person name="Uohara A."/>
            <person name="Ohji S."/>
            <person name="Ichikawa N."/>
        </authorList>
    </citation>
    <scope>NUCLEOTIDE SEQUENCE [LARGE SCALE GENOMIC DNA]</scope>
    <source>
        <strain evidence="9 10">NBRC 106333</strain>
    </source>
</reference>
<comment type="pathway">
    <text evidence="1 7">Pyrimidine metabolism; UMP biosynthesis via de novo pathway; UMP from orotate: step 2/2.</text>
</comment>
<dbReference type="NCBIfam" id="TIGR02127">
    <property type="entry name" value="pyrF_sub2"/>
    <property type="match status" value="1"/>
</dbReference>
<dbReference type="GO" id="GO:0006207">
    <property type="term" value="P:'de novo' pyrimidine nucleobase biosynthetic process"/>
    <property type="evidence" value="ECO:0007669"/>
    <property type="project" value="InterPro"/>
</dbReference>
<evidence type="ECO:0000313" key="9">
    <source>
        <dbReference type="EMBL" id="GEM48865.1"/>
    </source>
</evidence>
<keyword evidence="5 7" id="KW-0456">Lyase</keyword>
<sequence>MFHQRLLERTQKLNTRLCLGLDPRLNAHGSFEQMKQQTLAVLEGVAPYAACVKPQAAFYEAMGLEGIAFMVELMRLARTLGLPVLLDAKRGDIGSTAEAYAQAWMTGEHAGNALTVNPYLGFETLRPFIDAGRKNGGGVFVLVKTSNPGSKDLQDLQTPQGLLAEVVAKALDQIAAEEGDGISSVGAVVGATHPAELKKFRDLMPRATLLLPGLGAQGARAEDLADAFNAEGVGAVVSASRGIQYASADLDVEAAVQAAIGFRDQLNQAVQH</sequence>
<dbReference type="HAMAP" id="MF_01215">
    <property type="entry name" value="OMPdecase_type2"/>
    <property type="match status" value="1"/>
</dbReference>
<proteinExistence type="inferred from homology"/>
<dbReference type="GO" id="GO:0004590">
    <property type="term" value="F:orotidine-5'-phosphate decarboxylase activity"/>
    <property type="evidence" value="ECO:0007669"/>
    <property type="project" value="UniProtKB-UniRule"/>
</dbReference>